<feature type="compositionally biased region" description="Polar residues" evidence="9">
    <location>
        <begin position="219"/>
        <end position="241"/>
    </location>
</feature>
<evidence type="ECO:0000256" key="1">
    <source>
        <dbReference type="ARBA" id="ARBA00004123"/>
    </source>
</evidence>
<dbReference type="GO" id="GO:0005634">
    <property type="term" value="C:nucleus"/>
    <property type="evidence" value="ECO:0007669"/>
    <property type="project" value="UniProtKB-SubCell"/>
</dbReference>
<dbReference type="EMBL" id="JBFDAA010000009">
    <property type="protein sequence ID" value="KAL1129458.1"/>
    <property type="molecule type" value="Genomic_DNA"/>
</dbReference>
<dbReference type="PANTHER" id="PTHR46179">
    <property type="entry name" value="ZINC FINGER PROTEIN"/>
    <property type="match status" value="1"/>
</dbReference>
<reference evidence="11 12" key="1">
    <citation type="submission" date="2024-07" db="EMBL/GenBank/DDBJ databases">
        <title>Chromosome-level genome assembly of the water stick insect Ranatra chinensis (Heteroptera: Nepidae).</title>
        <authorList>
            <person name="Liu X."/>
        </authorList>
    </citation>
    <scope>NUCLEOTIDE SEQUENCE [LARGE SCALE GENOMIC DNA]</scope>
    <source>
        <strain evidence="11">Cailab_2021Rc</strain>
        <tissue evidence="11">Muscle</tissue>
    </source>
</reference>
<evidence type="ECO:0000256" key="8">
    <source>
        <dbReference type="PROSITE-ProRule" id="PRU00042"/>
    </source>
</evidence>
<dbReference type="PANTHER" id="PTHR46179:SF13">
    <property type="entry name" value="C2H2-TYPE DOMAIN-CONTAINING PROTEIN"/>
    <property type="match status" value="1"/>
</dbReference>
<dbReference type="SMART" id="SM00355">
    <property type="entry name" value="ZnF_C2H2"/>
    <property type="match status" value="3"/>
</dbReference>
<keyword evidence="3 8" id="KW-0863">Zinc-finger</keyword>
<dbReference type="PROSITE" id="PS50157">
    <property type="entry name" value="ZINC_FINGER_C2H2_2"/>
    <property type="match status" value="2"/>
</dbReference>
<evidence type="ECO:0000256" key="6">
    <source>
        <dbReference type="ARBA" id="ARBA00023163"/>
    </source>
</evidence>
<evidence type="ECO:0000313" key="11">
    <source>
        <dbReference type="EMBL" id="KAL1129458.1"/>
    </source>
</evidence>
<keyword evidence="12" id="KW-1185">Reference proteome</keyword>
<evidence type="ECO:0000259" key="10">
    <source>
        <dbReference type="PROSITE" id="PS50157"/>
    </source>
</evidence>
<dbReference type="SUPFAM" id="SSF57667">
    <property type="entry name" value="beta-beta-alpha zinc fingers"/>
    <property type="match status" value="1"/>
</dbReference>
<dbReference type="GO" id="GO:0008270">
    <property type="term" value="F:zinc ion binding"/>
    <property type="evidence" value="ECO:0007669"/>
    <property type="project" value="UniProtKB-KW"/>
</dbReference>
<evidence type="ECO:0000256" key="2">
    <source>
        <dbReference type="ARBA" id="ARBA00022723"/>
    </source>
</evidence>
<evidence type="ECO:0000256" key="7">
    <source>
        <dbReference type="ARBA" id="ARBA00023242"/>
    </source>
</evidence>
<dbReference type="PROSITE" id="PS00028">
    <property type="entry name" value="ZINC_FINGER_C2H2_1"/>
    <property type="match status" value="1"/>
</dbReference>
<feature type="domain" description="C2H2-type" evidence="10">
    <location>
        <begin position="139"/>
        <end position="166"/>
    </location>
</feature>
<dbReference type="Pfam" id="PF00096">
    <property type="entry name" value="zf-C2H2"/>
    <property type="match status" value="2"/>
</dbReference>
<comment type="caution">
    <text evidence="11">The sequence shown here is derived from an EMBL/GenBank/DDBJ whole genome shotgun (WGS) entry which is preliminary data.</text>
</comment>
<dbReference type="InterPro" id="IPR051061">
    <property type="entry name" value="Zinc_finger_trans_reg"/>
</dbReference>
<evidence type="ECO:0000256" key="9">
    <source>
        <dbReference type="SAM" id="MobiDB-lite"/>
    </source>
</evidence>
<keyword evidence="4" id="KW-0862">Zinc</keyword>
<dbReference type="AlphaFoldDB" id="A0ABD0Z017"/>
<dbReference type="InterPro" id="IPR036236">
    <property type="entry name" value="Znf_C2H2_sf"/>
</dbReference>
<evidence type="ECO:0000256" key="4">
    <source>
        <dbReference type="ARBA" id="ARBA00022833"/>
    </source>
</evidence>
<keyword evidence="6" id="KW-0804">Transcription</keyword>
<dbReference type="InterPro" id="IPR013087">
    <property type="entry name" value="Znf_C2H2_type"/>
</dbReference>
<keyword evidence="2" id="KW-0479">Metal-binding</keyword>
<dbReference type="Proteomes" id="UP001558652">
    <property type="component" value="Unassembled WGS sequence"/>
</dbReference>
<evidence type="ECO:0000313" key="12">
    <source>
        <dbReference type="Proteomes" id="UP001558652"/>
    </source>
</evidence>
<dbReference type="Gene3D" id="3.30.160.60">
    <property type="entry name" value="Classic Zinc Finger"/>
    <property type="match status" value="1"/>
</dbReference>
<gene>
    <name evidence="11" type="ORF">AAG570_013984</name>
</gene>
<protein>
    <recommendedName>
        <fullName evidence="10">C2H2-type domain-containing protein</fullName>
    </recommendedName>
</protein>
<name>A0ABD0Z017_9HEMI</name>
<proteinExistence type="predicted"/>
<keyword evidence="7" id="KW-0539">Nucleus</keyword>
<accession>A0ABD0Z017</accession>
<comment type="subcellular location">
    <subcellularLocation>
        <location evidence="1">Nucleus</location>
    </subcellularLocation>
</comment>
<evidence type="ECO:0000256" key="3">
    <source>
        <dbReference type="ARBA" id="ARBA00022771"/>
    </source>
</evidence>
<evidence type="ECO:0000256" key="5">
    <source>
        <dbReference type="ARBA" id="ARBA00023015"/>
    </source>
</evidence>
<sequence length="241" mass="26887">MSSVKTHLLYECGQTPRFRCPACHYRCKIKSNMFKHIRNSHSAMADILTPVQDGALMKNDTTGSDREKEYTWDNSANIKPFGRLFGRGGDLYAKVLGSSGCGGGGGGGGFTCTRCGNSYARPHSLSRHLRFECGVDPKFECPICHKKSKHKHNLMLHMRTHQNRVFWSRPRRAERVSPRFASRAGNIFAWTLALGTVPICCGQRPRKRRIRNPPEDASNMDSETSGPPFVTTQSAPEDSAL</sequence>
<feature type="region of interest" description="Disordered" evidence="9">
    <location>
        <begin position="205"/>
        <end position="241"/>
    </location>
</feature>
<keyword evidence="5" id="KW-0805">Transcription regulation</keyword>
<feature type="domain" description="C2H2-type" evidence="10">
    <location>
        <begin position="110"/>
        <end position="137"/>
    </location>
</feature>
<organism evidence="11 12">
    <name type="scientific">Ranatra chinensis</name>
    <dbReference type="NCBI Taxonomy" id="642074"/>
    <lineage>
        <taxon>Eukaryota</taxon>
        <taxon>Metazoa</taxon>
        <taxon>Ecdysozoa</taxon>
        <taxon>Arthropoda</taxon>
        <taxon>Hexapoda</taxon>
        <taxon>Insecta</taxon>
        <taxon>Pterygota</taxon>
        <taxon>Neoptera</taxon>
        <taxon>Paraneoptera</taxon>
        <taxon>Hemiptera</taxon>
        <taxon>Heteroptera</taxon>
        <taxon>Panheteroptera</taxon>
        <taxon>Nepomorpha</taxon>
        <taxon>Nepidae</taxon>
        <taxon>Ranatrinae</taxon>
        <taxon>Ranatra</taxon>
    </lineage>
</organism>